<keyword evidence="2" id="KW-1185">Reference proteome</keyword>
<accession>A0ABR4PAX8</accession>
<proteinExistence type="predicted"/>
<name>A0ABR4PAX8_9HELO</name>
<reference evidence="1 2" key="1">
    <citation type="submission" date="2024-06" db="EMBL/GenBank/DDBJ databases">
        <title>Complete genome of Phlyctema vagabunda strain 19-DSS-EL-015.</title>
        <authorList>
            <person name="Fiorenzani C."/>
        </authorList>
    </citation>
    <scope>NUCLEOTIDE SEQUENCE [LARGE SCALE GENOMIC DNA]</scope>
    <source>
        <strain evidence="1 2">19-DSS-EL-015</strain>
    </source>
</reference>
<sequence>MAAQTEVSRLKGLSVDRAAYKTSTRTYTDLPQMPLTPGEPIPNYVSDDDDDTTCSEKPVVPFSPTASFHIQSDGKSPLSFPLPPKQLQISILALESSQPVYTSIRPNRRFGSCYIVDAKDKSKAAIARTTYNPGPCQEPEVSIGRDGDEKDADVFEMHSVTMTSRRVEFESKKHGRFEWRYGKRHERRAAGKVNDLLILEKISGDARRKVAQLVRSDDTRTPGTKSTYAGNGGRLDIDVDQVNTLLVLATVLVMLKKEVDRLRMLQIATMSGVAVVGAEAGATTGVVAAVES</sequence>
<comment type="caution">
    <text evidence="1">The sequence shown here is derived from an EMBL/GenBank/DDBJ whole genome shotgun (WGS) entry which is preliminary data.</text>
</comment>
<organism evidence="1 2">
    <name type="scientific">Phlyctema vagabunda</name>
    <dbReference type="NCBI Taxonomy" id="108571"/>
    <lineage>
        <taxon>Eukaryota</taxon>
        <taxon>Fungi</taxon>
        <taxon>Dikarya</taxon>
        <taxon>Ascomycota</taxon>
        <taxon>Pezizomycotina</taxon>
        <taxon>Leotiomycetes</taxon>
        <taxon>Helotiales</taxon>
        <taxon>Dermateaceae</taxon>
        <taxon>Phlyctema</taxon>
    </lineage>
</organism>
<protein>
    <submittedName>
        <fullName evidence="1">Uncharacterized protein</fullName>
    </submittedName>
</protein>
<dbReference type="EMBL" id="JBFCZG010000007">
    <property type="protein sequence ID" value="KAL3420440.1"/>
    <property type="molecule type" value="Genomic_DNA"/>
</dbReference>
<evidence type="ECO:0000313" key="2">
    <source>
        <dbReference type="Proteomes" id="UP001629113"/>
    </source>
</evidence>
<dbReference type="Proteomes" id="UP001629113">
    <property type="component" value="Unassembled WGS sequence"/>
</dbReference>
<gene>
    <name evidence="1" type="ORF">PVAG01_08939</name>
</gene>
<evidence type="ECO:0000313" key="1">
    <source>
        <dbReference type="EMBL" id="KAL3420440.1"/>
    </source>
</evidence>